<dbReference type="EMBL" id="ML170181">
    <property type="protein sequence ID" value="TDL21322.1"/>
    <property type="molecule type" value="Genomic_DNA"/>
</dbReference>
<dbReference type="OrthoDB" id="2738831at2759"/>
<gene>
    <name evidence="3" type="ORF">BD410DRAFT_789754</name>
</gene>
<keyword evidence="1" id="KW-0812">Transmembrane</keyword>
<proteinExistence type="predicted"/>
<dbReference type="Proteomes" id="UP000294933">
    <property type="component" value="Unassembled WGS sequence"/>
</dbReference>
<evidence type="ECO:0000259" key="2">
    <source>
        <dbReference type="Pfam" id="PF20152"/>
    </source>
</evidence>
<protein>
    <recommendedName>
        <fullName evidence="2">DUF6534 domain-containing protein</fullName>
    </recommendedName>
</protein>
<organism evidence="3 4">
    <name type="scientific">Rickenella mellea</name>
    <dbReference type="NCBI Taxonomy" id="50990"/>
    <lineage>
        <taxon>Eukaryota</taxon>
        <taxon>Fungi</taxon>
        <taxon>Dikarya</taxon>
        <taxon>Basidiomycota</taxon>
        <taxon>Agaricomycotina</taxon>
        <taxon>Agaricomycetes</taxon>
        <taxon>Hymenochaetales</taxon>
        <taxon>Rickenellaceae</taxon>
        <taxon>Rickenella</taxon>
    </lineage>
</organism>
<reference evidence="3 4" key="1">
    <citation type="submission" date="2018-06" db="EMBL/GenBank/DDBJ databases">
        <title>A transcriptomic atlas of mushroom development highlights an independent origin of complex multicellularity.</title>
        <authorList>
            <consortium name="DOE Joint Genome Institute"/>
            <person name="Krizsan K."/>
            <person name="Almasi E."/>
            <person name="Merenyi Z."/>
            <person name="Sahu N."/>
            <person name="Viragh M."/>
            <person name="Koszo T."/>
            <person name="Mondo S."/>
            <person name="Kiss B."/>
            <person name="Balint B."/>
            <person name="Kues U."/>
            <person name="Barry K."/>
            <person name="Hegedus J.C."/>
            <person name="Henrissat B."/>
            <person name="Johnson J."/>
            <person name="Lipzen A."/>
            <person name="Ohm R."/>
            <person name="Nagy I."/>
            <person name="Pangilinan J."/>
            <person name="Yan J."/>
            <person name="Xiong Y."/>
            <person name="Grigoriev I.V."/>
            <person name="Hibbett D.S."/>
            <person name="Nagy L.G."/>
        </authorList>
    </citation>
    <scope>NUCLEOTIDE SEQUENCE [LARGE SCALE GENOMIC DNA]</scope>
    <source>
        <strain evidence="3 4">SZMC22713</strain>
    </source>
</reference>
<feature type="transmembrane region" description="Helical" evidence="1">
    <location>
        <begin position="152"/>
        <end position="177"/>
    </location>
</feature>
<dbReference type="Pfam" id="PF20152">
    <property type="entry name" value="DUF6534"/>
    <property type="match status" value="1"/>
</dbReference>
<evidence type="ECO:0000313" key="3">
    <source>
        <dbReference type="EMBL" id="TDL21322.1"/>
    </source>
</evidence>
<dbReference type="AlphaFoldDB" id="A0A4Y7Q2E1"/>
<accession>A0A4Y7Q2E1</accession>
<evidence type="ECO:0000256" key="1">
    <source>
        <dbReference type="SAM" id="Phobius"/>
    </source>
</evidence>
<feature type="transmembrane region" description="Helical" evidence="1">
    <location>
        <begin position="45"/>
        <end position="68"/>
    </location>
</feature>
<feature type="transmembrane region" description="Helical" evidence="1">
    <location>
        <begin position="189"/>
        <end position="217"/>
    </location>
</feature>
<dbReference type="PANTHER" id="PTHR40465">
    <property type="entry name" value="CHROMOSOME 1, WHOLE GENOME SHOTGUN SEQUENCE"/>
    <property type="match status" value="1"/>
</dbReference>
<feature type="transmembrane region" description="Helical" evidence="1">
    <location>
        <begin position="117"/>
        <end position="140"/>
    </location>
</feature>
<feature type="transmembrane region" description="Helical" evidence="1">
    <location>
        <begin position="88"/>
        <end position="105"/>
    </location>
</feature>
<evidence type="ECO:0000313" key="4">
    <source>
        <dbReference type="Proteomes" id="UP000294933"/>
    </source>
</evidence>
<keyword evidence="4" id="KW-1185">Reference proteome</keyword>
<name>A0A4Y7Q2E1_9AGAM</name>
<dbReference type="VEuPathDB" id="FungiDB:BD410DRAFT_789754"/>
<sequence length="324" mass="36131">MSSLGPTFGAAFIGLVVSAIMYGLTLLQTFHYYRTYTRDPRLIKWWVGILWAADTLQLVLCTWAVYWYLVANFGNRTNLGIPHWSIELQTDASTTVGIGVQLYFARRVYQLSKNKPLTGAIIFFAVVHFALGAYFTAYSFIHKTFASYRNLIWVSCVGLGSAATADILIAGSLCYFLRKNRTGFARTDALITTLMAYSINTGLLTSIIATTATILYAAMPNNLVWISVFWMLGKSYINSFLAMLNSRDNLREIVQPKDGSIVQLSHIRDTVARESYAAKNVYTYPMDATKTLPPPLEVTVEMATEQRTDYVPSMGSSTDKADLA</sequence>
<keyword evidence="1" id="KW-1133">Transmembrane helix</keyword>
<keyword evidence="1" id="KW-0472">Membrane</keyword>
<feature type="domain" description="DUF6534" evidence="2">
    <location>
        <begin position="162"/>
        <end position="248"/>
    </location>
</feature>
<feature type="transmembrane region" description="Helical" evidence="1">
    <location>
        <begin position="223"/>
        <end position="244"/>
    </location>
</feature>
<dbReference type="PANTHER" id="PTHR40465:SF1">
    <property type="entry name" value="DUF6534 DOMAIN-CONTAINING PROTEIN"/>
    <property type="match status" value="1"/>
</dbReference>
<dbReference type="InterPro" id="IPR045339">
    <property type="entry name" value="DUF6534"/>
</dbReference>
<feature type="transmembrane region" description="Helical" evidence="1">
    <location>
        <begin position="12"/>
        <end position="33"/>
    </location>
</feature>
<dbReference type="STRING" id="50990.A0A4Y7Q2E1"/>